<evidence type="ECO:0000313" key="3">
    <source>
        <dbReference type="EMBL" id="KAJ7725179.1"/>
    </source>
</evidence>
<proteinExistence type="inferred from homology"/>
<evidence type="ECO:0000256" key="1">
    <source>
        <dbReference type="ARBA" id="ARBA00009005"/>
    </source>
</evidence>
<dbReference type="GO" id="GO:0006508">
    <property type="term" value="P:proteolysis"/>
    <property type="evidence" value="ECO:0007669"/>
    <property type="project" value="InterPro"/>
</dbReference>
<dbReference type="AlphaFoldDB" id="A0AAD7HP76"/>
<dbReference type="GO" id="GO:0005737">
    <property type="term" value="C:cytoplasm"/>
    <property type="evidence" value="ECO:0007669"/>
    <property type="project" value="TreeGrafter"/>
</dbReference>
<dbReference type="Gene3D" id="3.40.50.12660">
    <property type="match status" value="1"/>
</dbReference>
<dbReference type="GO" id="GO:0004197">
    <property type="term" value="F:cysteine-type endopeptidase activity"/>
    <property type="evidence" value="ECO:0007669"/>
    <property type="project" value="InterPro"/>
</dbReference>
<dbReference type="InterPro" id="IPR011600">
    <property type="entry name" value="Pept_C14_caspase"/>
</dbReference>
<feature type="domain" description="Peptidase C14 caspase" evidence="2">
    <location>
        <begin position="13"/>
        <end position="328"/>
    </location>
</feature>
<reference evidence="3" key="1">
    <citation type="submission" date="2023-03" db="EMBL/GenBank/DDBJ databases">
        <title>Massive genome expansion in bonnet fungi (Mycena s.s.) driven by repeated elements and novel gene families across ecological guilds.</title>
        <authorList>
            <consortium name="Lawrence Berkeley National Laboratory"/>
            <person name="Harder C.B."/>
            <person name="Miyauchi S."/>
            <person name="Viragh M."/>
            <person name="Kuo A."/>
            <person name="Thoen E."/>
            <person name="Andreopoulos B."/>
            <person name="Lu D."/>
            <person name="Skrede I."/>
            <person name="Drula E."/>
            <person name="Henrissat B."/>
            <person name="Morin E."/>
            <person name="Kohler A."/>
            <person name="Barry K."/>
            <person name="LaButti K."/>
            <person name="Morin E."/>
            <person name="Salamov A."/>
            <person name="Lipzen A."/>
            <person name="Mereny Z."/>
            <person name="Hegedus B."/>
            <person name="Baldrian P."/>
            <person name="Stursova M."/>
            <person name="Weitz H."/>
            <person name="Taylor A."/>
            <person name="Grigoriev I.V."/>
            <person name="Nagy L.G."/>
            <person name="Martin F."/>
            <person name="Kauserud H."/>
        </authorList>
    </citation>
    <scope>NUCLEOTIDE SEQUENCE</scope>
    <source>
        <strain evidence="3">CBHHK182m</strain>
    </source>
</reference>
<evidence type="ECO:0000259" key="2">
    <source>
        <dbReference type="Pfam" id="PF00656"/>
    </source>
</evidence>
<evidence type="ECO:0000313" key="4">
    <source>
        <dbReference type="Proteomes" id="UP001215598"/>
    </source>
</evidence>
<dbReference type="EMBL" id="JARKIB010000196">
    <property type="protein sequence ID" value="KAJ7725179.1"/>
    <property type="molecule type" value="Genomic_DNA"/>
</dbReference>
<dbReference type="PANTHER" id="PTHR48104:SF30">
    <property type="entry name" value="METACASPASE-1"/>
    <property type="match status" value="1"/>
</dbReference>
<comment type="caution">
    <text evidence="3">The sequence shown here is derived from an EMBL/GenBank/DDBJ whole genome shotgun (WGS) entry which is preliminary data.</text>
</comment>
<organism evidence="3 4">
    <name type="scientific">Mycena metata</name>
    <dbReference type="NCBI Taxonomy" id="1033252"/>
    <lineage>
        <taxon>Eukaryota</taxon>
        <taxon>Fungi</taxon>
        <taxon>Dikarya</taxon>
        <taxon>Basidiomycota</taxon>
        <taxon>Agaricomycotina</taxon>
        <taxon>Agaricomycetes</taxon>
        <taxon>Agaricomycetidae</taxon>
        <taxon>Agaricales</taxon>
        <taxon>Marasmiineae</taxon>
        <taxon>Mycenaceae</taxon>
        <taxon>Mycena</taxon>
    </lineage>
</organism>
<protein>
    <submittedName>
        <fullName evidence="3">Peptidase C14, caspase domain-containing protein</fullName>
    </submittedName>
</protein>
<dbReference type="Proteomes" id="UP001215598">
    <property type="component" value="Unassembled WGS sequence"/>
</dbReference>
<gene>
    <name evidence="3" type="ORF">B0H16DRAFT_1594931</name>
</gene>
<keyword evidence="4" id="KW-1185">Reference proteome</keyword>
<dbReference type="Pfam" id="PF00656">
    <property type="entry name" value="Peptidase_C14"/>
    <property type="match status" value="1"/>
</dbReference>
<dbReference type="InterPro" id="IPR050452">
    <property type="entry name" value="Metacaspase"/>
</dbReference>
<comment type="similarity">
    <text evidence="1">Belongs to the peptidase C14B family.</text>
</comment>
<sequence>MAIAPKTKFAPGRKKALLIGIGYKNSSLGKLNLPHEDVKQLRDFLIAKYEYAPENITVMLDSEQSPQSELQPTQKNIRIQAHKLVADARPNDHFFFFYSGHSIQVSELSIEPQTELDGMDEVMVPSDGNVSTDGEIRTSCLVDNELKRLLINPLPEEATFMAVLDTCHSASLLDLDHVESRAGTTWGGKTTQLERIIEFHNHVKKQVSPLNKKPAPSRKAELTQEAAHDIACARSRYIAKPPMPGHYDVPHAKSPVFEDYVRCTSPIPDPDHLPLVISLSACKDDQEAVENPSDKNGRSFTERLLNILRENPHPKLRDLLSKINVSIHGMLLDAANLPQLHGCQDPQVRDFAIHLLQLTIC</sequence>
<accession>A0AAD7HP76</accession>
<name>A0AAD7HP76_9AGAR</name>
<dbReference type="PANTHER" id="PTHR48104">
    <property type="entry name" value="METACASPASE-4"/>
    <property type="match status" value="1"/>
</dbReference>